<dbReference type="InterPro" id="IPR017850">
    <property type="entry name" value="Alkaline_phosphatase_core_sf"/>
</dbReference>
<organism evidence="4 5">
    <name type="scientific">Sorangium cellulosum</name>
    <name type="common">Polyangium cellulosum</name>
    <dbReference type="NCBI Taxonomy" id="56"/>
    <lineage>
        <taxon>Bacteria</taxon>
        <taxon>Pseudomonadati</taxon>
        <taxon>Myxococcota</taxon>
        <taxon>Polyangia</taxon>
        <taxon>Polyangiales</taxon>
        <taxon>Polyangiaceae</taxon>
        <taxon>Sorangium</taxon>
    </lineage>
</organism>
<protein>
    <submittedName>
        <fullName evidence="4">Choline sulfatase</fullName>
    </submittedName>
</protein>
<gene>
    <name evidence="4" type="primary">betC</name>
    <name evidence="4" type="ORF">SOCE26_047190</name>
</gene>
<evidence type="ECO:0000313" key="4">
    <source>
        <dbReference type="EMBL" id="AUX43275.1"/>
    </source>
</evidence>
<feature type="compositionally biased region" description="Low complexity" evidence="2">
    <location>
        <begin position="79"/>
        <end position="120"/>
    </location>
</feature>
<evidence type="ECO:0000259" key="3">
    <source>
        <dbReference type="Pfam" id="PF00884"/>
    </source>
</evidence>
<dbReference type="OrthoDB" id="5500422at2"/>
<accession>A0A2L0EVH7</accession>
<name>A0A2L0EVH7_SORCE</name>
<dbReference type="Gene3D" id="3.30.1120.10">
    <property type="match status" value="1"/>
</dbReference>
<dbReference type="RefSeq" id="WP_104981974.1">
    <property type="nucleotide sequence ID" value="NZ_CP012673.1"/>
</dbReference>
<dbReference type="Pfam" id="PF00884">
    <property type="entry name" value="Sulfatase"/>
    <property type="match status" value="1"/>
</dbReference>
<dbReference type="CDD" id="cd16148">
    <property type="entry name" value="sulfatase_like"/>
    <property type="match status" value="1"/>
</dbReference>
<dbReference type="GO" id="GO:0004065">
    <property type="term" value="F:arylsulfatase activity"/>
    <property type="evidence" value="ECO:0007669"/>
    <property type="project" value="TreeGrafter"/>
</dbReference>
<dbReference type="Gene3D" id="3.40.720.10">
    <property type="entry name" value="Alkaline Phosphatase, subunit A"/>
    <property type="match status" value="1"/>
</dbReference>
<dbReference type="InterPro" id="IPR000917">
    <property type="entry name" value="Sulfatase_N"/>
</dbReference>
<sequence length="512" mass="55644">MHTVASRTNAWEPGGPRARTSSPPSSPSSCPRPVPRGPSGRSAGWARQRLPAALALALAWAAPGCSREGDGQPPPARAPEPSARQEAPAAPGPQAAGGDSAAPAAPAAAKEGGAAGAPAGRRAKTNVLVISIDSLRTDMPWNGYPRDIAPTLTAFEKQAVSYTRHYAISSYTSMSVGGFLAGRYPSEVDRSGYFFGNYPDSVLMFPELLQKAGVRTMTAHAHFYFDQKAGFRQGFDVYEIVPGLSADNTTDRNVTSPGHLELAMKMLSDKANTSGTFFAYFHFLDPHDVYMTHEGIEPFGKKARDKYDGEVKFTDMHIAKLLDFVAQHPWGKDTAIIVTADHGEAFGEHKMFRHGFEVWDVLTHVPLMIQAPGITPRRIDEPRSSLDLAPTILELTGAPAEPSFPGKSLVPELYGAKAEPRDVIVDLPRTSDNDRRRALIHGRHKLIAYGDDDAFDLFDVVADPGETKDLKKEQPAVFEEMKALYKERSAAIKDVCPKNTAKLKGKKKNKRC</sequence>
<reference evidence="4 5" key="1">
    <citation type="submission" date="2015-09" db="EMBL/GenBank/DDBJ databases">
        <title>Sorangium comparison.</title>
        <authorList>
            <person name="Zaburannyi N."/>
            <person name="Bunk B."/>
            <person name="Overmann J."/>
            <person name="Mueller R."/>
        </authorList>
    </citation>
    <scope>NUCLEOTIDE SEQUENCE [LARGE SCALE GENOMIC DNA]</scope>
    <source>
        <strain evidence="4 5">So ce26</strain>
    </source>
</reference>
<dbReference type="PANTHER" id="PTHR42693:SF33">
    <property type="entry name" value="ARYLSULFATASE"/>
    <property type="match status" value="1"/>
</dbReference>
<proteinExistence type="inferred from homology"/>
<evidence type="ECO:0000256" key="1">
    <source>
        <dbReference type="ARBA" id="ARBA00008779"/>
    </source>
</evidence>
<feature type="domain" description="Sulfatase N-terminal" evidence="3">
    <location>
        <begin position="126"/>
        <end position="398"/>
    </location>
</feature>
<dbReference type="InterPro" id="IPR050738">
    <property type="entry name" value="Sulfatase"/>
</dbReference>
<dbReference type="PANTHER" id="PTHR42693">
    <property type="entry name" value="ARYLSULFATASE FAMILY MEMBER"/>
    <property type="match status" value="1"/>
</dbReference>
<feature type="compositionally biased region" description="Low complexity" evidence="2">
    <location>
        <begin position="37"/>
        <end position="46"/>
    </location>
</feature>
<dbReference type="Proteomes" id="UP000238348">
    <property type="component" value="Chromosome"/>
</dbReference>
<feature type="region of interest" description="Disordered" evidence="2">
    <location>
        <begin position="1"/>
        <end position="46"/>
    </location>
</feature>
<dbReference type="AlphaFoldDB" id="A0A2L0EVH7"/>
<comment type="similarity">
    <text evidence="1">Belongs to the sulfatase family.</text>
</comment>
<feature type="compositionally biased region" description="Low complexity" evidence="2">
    <location>
        <begin position="13"/>
        <end position="23"/>
    </location>
</feature>
<dbReference type="EMBL" id="CP012673">
    <property type="protein sequence ID" value="AUX43275.1"/>
    <property type="molecule type" value="Genomic_DNA"/>
</dbReference>
<evidence type="ECO:0000313" key="5">
    <source>
        <dbReference type="Proteomes" id="UP000238348"/>
    </source>
</evidence>
<feature type="region of interest" description="Disordered" evidence="2">
    <location>
        <begin position="64"/>
        <end position="120"/>
    </location>
</feature>
<feature type="compositionally biased region" description="Pro residues" evidence="2">
    <location>
        <begin position="24"/>
        <end position="36"/>
    </location>
</feature>
<evidence type="ECO:0000256" key="2">
    <source>
        <dbReference type="SAM" id="MobiDB-lite"/>
    </source>
</evidence>
<dbReference type="SUPFAM" id="SSF53649">
    <property type="entry name" value="Alkaline phosphatase-like"/>
    <property type="match status" value="1"/>
</dbReference>